<dbReference type="Pfam" id="PF07887">
    <property type="entry name" value="Calmodulin_bind"/>
    <property type="match status" value="1"/>
</dbReference>
<gene>
    <name evidence="4" type="ORF">E3N88_39395</name>
</gene>
<comment type="caution">
    <text evidence="4">The sequence shown here is derived from an EMBL/GenBank/DDBJ whole genome shotgun (WGS) entry which is preliminary data.</text>
</comment>
<evidence type="ECO:0000259" key="2">
    <source>
        <dbReference type="Pfam" id="PF07887"/>
    </source>
</evidence>
<evidence type="ECO:0000313" key="5">
    <source>
        <dbReference type="Proteomes" id="UP000326396"/>
    </source>
</evidence>
<evidence type="ECO:0000256" key="1">
    <source>
        <dbReference type="SAM" id="MobiDB-lite"/>
    </source>
</evidence>
<protein>
    <submittedName>
        <fullName evidence="4">Uncharacterized protein</fullName>
    </submittedName>
</protein>
<name>A0A5N6LWN6_9ASTR</name>
<accession>A0A5N6LWN6</accession>
<evidence type="ECO:0000259" key="3">
    <source>
        <dbReference type="Pfam" id="PF20451"/>
    </source>
</evidence>
<dbReference type="OrthoDB" id="1692004at2759"/>
<dbReference type="AlphaFoldDB" id="A0A5N6LWN6"/>
<organism evidence="4 5">
    <name type="scientific">Mikania micrantha</name>
    <name type="common">bitter vine</name>
    <dbReference type="NCBI Taxonomy" id="192012"/>
    <lineage>
        <taxon>Eukaryota</taxon>
        <taxon>Viridiplantae</taxon>
        <taxon>Streptophyta</taxon>
        <taxon>Embryophyta</taxon>
        <taxon>Tracheophyta</taxon>
        <taxon>Spermatophyta</taxon>
        <taxon>Magnoliopsida</taxon>
        <taxon>eudicotyledons</taxon>
        <taxon>Gunneridae</taxon>
        <taxon>Pentapetalae</taxon>
        <taxon>asterids</taxon>
        <taxon>campanulids</taxon>
        <taxon>Asterales</taxon>
        <taxon>Asteraceae</taxon>
        <taxon>Asteroideae</taxon>
        <taxon>Heliantheae alliance</taxon>
        <taxon>Eupatorieae</taxon>
        <taxon>Mikania</taxon>
    </lineage>
</organism>
<dbReference type="GO" id="GO:0080142">
    <property type="term" value="P:regulation of salicylic acid biosynthetic process"/>
    <property type="evidence" value="ECO:0007669"/>
    <property type="project" value="TreeGrafter"/>
</dbReference>
<dbReference type="GO" id="GO:0005634">
    <property type="term" value="C:nucleus"/>
    <property type="evidence" value="ECO:0007669"/>
    <property type="project" value="TreeGrafter"/>
</dbReference>
<feature type="region of interest" description="Disordered" evidence="1">
    <location>
        <begin position="1"/>
        <end position="24"/>
    </location>
</feature>
<feature type="domain" description="Calmodulin binding protein-like N-terminal" evidence="2">
    <location>
        <begin position="92"/>
        <end position="237"/>
    </location>
</feature>
<dbReference type="PANTHER" id="PTHR31713:SF63">
    <property type="entry name" value="CALMODULIN-BINDING PROTEIN60"/>
    <property type="match status" value="1"/>
</dbReference>
<sequence>MSEEGSANEYGSDSNTGLNDANSELTSGRAAVAGAWRVRCSDRKMCPNTEDVGERGADDNPNITEVKDELAKQKLFIRNPESKAGSSAPKKLKLQFMNKIALPVFTGMLLLGENQTPIEIALVDALSGEIVITGDESAAKLEILGFRVSDDKNDDCSLTYEDLQEKIRSERNGRRILQGNTRLQLKQGVGSVQNISFTHNSKHTRNGLYRLVAVVVDADLMNEVKVACTETFIMKDHRCKYHEKRLCPLLSDKVCHLQQISYNGARYKRLKEAKVYTVNDLLRQLYTDPKRLEDILELKASSKDWNDIVKNAQASNAVFLYLDPRNEQKTGVVLDVKLQLKALVVEPHLYVAVNQLFEQQKIAAQDLVKFASEHFDMLHPFDHETSLEEHLQSCNTLPSFRETDGPTIPSSQATIASYCLNNLNHKLFVTTQSERGKEKIPLDNEMILSTNDYQQYVPVHLPNSKRANMLKFGAATEPGTSHQAVESLLDTCESMNTFDINGPMLDGPQLASLLYDVCGILNENPNECQSNQAIISFYNIAQARWTKVSKLLRRNSVRISLSQGIQPSKKQRCF</sequence>
<evidence type="ECO:0000313" key="4">
    <source>
        <dbReference type="EMBL" id="KAD2806018.1"/>
    </source>
</evidence>
<reference evidence="4 5" key="1">
    <citation type="submission" date="2019-05" db="EMBL/GenBank/DDBJ databases">
        <title>Mikania micrantha, genome provides insights into the molecular mechanism of rapid growth.</title>
        <authorList>
            <person name="Liu B."/>
        </authorList>
    </citation>
    <scope>NUCLEOTIDE SEQUENCE [LARGE SCALE GENOMIC DNA]</scope>
    <source>
        <strain evidence="4">NLD-2019</strain>
        <tissue evidence="4">Leaf</tissue>
    </source>
</reference>
<dbReference type="InterPro" id="IPR012416">
    <property type="entry name" value="CBP60"/>
</dbReference>
<dbReference type="Pfam" id="PF20451">
    <property type="entry name" value="Calmod_bind_M"/>
    <property type="match status" value="1"/>
</dbReference>
<keyword evidence="5" id="KW-1185">Reference proteome</keyword>
<feature type="compositionally biased region" description="Polar residues" evidence="1">
    <location>
        <begin position="9"/>
        <end position="24"/>
    </location>
</feature>
<dbReference type="PANTHER" id="PTHR31713">
    <property type="entry name" value="OS02G0177800 PROTEIN"/>
    <property type="match status" value="1"/>
</dbReference>
<dbReference type="GO" id="GO:0003700">
    <property type="term" value="F:DNA-binding transcription factor activity"/>
    <property type="evidence" value="ECO:0007669"/>
    <property type="project" value="TreeGrafter"/>
</dbReference>
<dbReference type="InterPro" id="IPR046831">
    <property type="entry name" value="Calmodulin_bind_N"/>
</dbReference>
<feature type="domain" description="Calmodulin binding protein central" evidence="3">
    <location>
        <begin position="250"/>
        <end position="314"/>
    </location>
</feature>
<dbReference type="InterPro" id="IPR046830">
    <property type="entry name" value="Calmod_bind_M"/>
</dbReference>
<proteinExistence type="predicted"/>
<dbReference type="GO" id="GO:0005516">
    <property type="term" value="F:calmodulin binding"/>
    <property type="evidence" value="ECO:0007669"/>
    <property type="project" value="InterPro"/>
</dbReference>
<dbReference type="EMBL" id="SZYD01000018">
    <property type="protein sequence ID" value="KAD2806018.1"/>
    <property type="molecule type" value="Genomic_DNA"/>
</dbReference>
<dbReference type="GO" id="GO:0043565">
    <property type="term" value="F:sequence-specific DNA binding"/>
    <property type="evidence" value="ECO:0007669"/>
    <property type="project" value="TreeGrafter"/>
</dbReference>
<dbReference type="Proteomes" id="UP000326396">
    <property type="component" value="Linkage Group LG8"/>
</dbReference>